<reference evidence="4 5" key="1">
    <citation type="journal article" date="2019" name="Emerg. Microbes Infect.">
        <title>Comprehensive subspecies identification of 175 nontuberculous mycobacteria species based on 7547 genomic profiles.</title>
        <authorList>
            <person name="Matsumoto Y."/>
            <person name="Kinjo T."/>
            <person name="Motooka D."/>
            <person name="Nabeya D."/>
            <person name="Jung N."/>
            <person name="Uechi K."/>
            <person name="Horii T."/>
            <person name="Iida T."/>
            <person name="Fujita J."/>
            <person name="Nakamura S."/>
        </authorList>
    </citation>
    <scope>NUCLEOTIDE SEQUENCE [LARGE SCALE GENOMIC DNA]</scope>
    <source>
        <strain evidence="4 5">JCM 17783</strain>
    </source>
</reference>
<organism evidence="4 5">
    <name type="scientific">Mycobacterium stomatepiae</name>
    <dbReference type="NCBI Taxonomy" id="470076"/>
    <lineage>
        <taxon>Bacteria</taxon>
        <taxon>Bacillati</taxon>
        <taxon>Actinomycetota</taxon>
        <taxon>Actinomycetes</taxon>
        <taxon>Mycobacteriales</taxon>
        <taxon>Mycobacteriaceae</taxon>
        <taxon>Mycobacterium</taxon>
        <taxon>Mycobacterium simiae complex</taxon>
    </lineage>
</organism>
<evidence type="ECO:0000313" key="4">
    <source>
        <dbReference type="EMBL" id="BBY24159.1"/>
    </source>
</evidence>
<dbReference type="Gene3D" id="3.30.465.10">
    <property type="match status" value="1"/>
</dbReference>
<dbReference type="EMBL" id="AP022587">
    <property type="protein sequence ID" value="BBY24159.1"/>
    <property type="molecule type" value="Genomic_DNA"/>
</dbReference>
<dbReference type="InterPro" id="IPR016164">
    <property type="entry name" value="FAD-linked_Oxase-like_C"/>
</dbReference>
<sequence>MNYVDELVGAAGEDSVRIDLAARQRASKDFAWLSPILARDLPDVIADVVVRPRHREQIPAILAVAYRHRIPLVPRGRGTGNYGQAVPLHGGIVLDLSDCRTVLSIDDEFVIAEAGCTFEQLESELTAVGREVAVMPSTATSTIGGFLSGGNQGIGSIEHGSIWDGWVHELTIVGCQPQPQPLQVSGEGLRRHLHAFGTTGVITTVTLRHSAKRDRTALFGSFTTMKQAAHAGQQLMDLPQLPRAISVDDEAAYRHYPQHSGMVGAVLLRTILDVDQVDAARAIVVAAGGQVTATDVKAIGAISRSVYNHTTVMVARGRPGTTAVQIRGNAIIDHEEDVRRVLPEVCIHLDGNAPAGYGKGFSGLLFSQWIDDATLARGIGALRELGVRVVSPHTWMVGSHGGLEHYQAASAQHDPLGLLNPGKLPASGRPISAFVTTRAIR</sequence>
<dbReference type="RefSeq" id="WP_163791723.1">
    <property type="nucleotide sequence ID" value="NZ_AP022587.1"/>
</dbReference>
<dbReference type="PANTHER" id="PTHR11748:SF119">
    <property type="entry name" value="D-2-HYDROXYGLUTARATE DEHYDROGENASE"/>
    <property type="match status" value="1"/>
</dbReference>
<protein>
    <submittedName>
        <fullName evidence="4">Dehydrogenase</fullName>
    </submittedName>
</protein>
<proteinExistence type="predicted"/>
<dbReference type="PROSITE" id="PS51387">
    <property type="entry name" value="FAD_PCMH"/>
    <property type="match status" value="1"/>
</dbReference>
<dbReference type="InterPro" id="IPR036318">
    <property type="entry name" value="FAD-bd_PCMH-like_sf"/>
</dbReference>
<gene>
    <name evidence="4" type="ORF">MSTO_43640</name>
</gene>
<evidence type="ECO:0000256" key="2">
    <source>
        <dbReference type="ARBA" id="ARBA00022827"/>
    </source>
</evidence>
<dbReference type="InterPro" id="IPR016169">
    <property type="entry name" value="FAD-bd_PCMH_sub2"/>
</dbReference>
<dbReference type="GO" id="GO:0008720">
    <property type="term" value="F:D-lactate dehydrogenase (NAD+) activity"/>
    <property type="evidence" value="ECO:0007669"/>
    <property type="project" value="TreeGrafter"/>
</dbReference>
<dbReference type="KEGG" id="msto:MSTO_43640"/>
<keyword evidence="2" id="KW-0274">FAD</keyword>
<dbReference type="GO" id="GO:0004458">
    <property type="term" value="F:D-lactate dehydrogenase (cytochrome) activity"/>
    <property type="evidence" value="ECO:0007669"/>
    <property type="project" value="TreeGrafter"/>
</dbReference>
<dbReference type="SUPFAM" id="SSF56176">
    <property type="entry name" value="FAD-binding/transporter-associated domain-like"/>
    <property type="match status" value="1"/>
</dbReference>
<dbReference type="GO" id="GO:1903457">
    <property type="term" value="P:lactate catabolic process"/>
    <property type="evidence" value="ECO:0007669"/>
    <property type="project" value="TreeGrafter"/>
</dbReference>
<dbReference type="PANTHER" id="PTHR11748">
    <property type="entry name" value="D-LACTATE DEHYDROGENASE"/>
    <property type="match status" value="1"/>
</dbReference>
<dbReference type="AlphaFoldDB" id="A0A7I7QD13"/>
<feature type="domain" description="FAD-binding PCMH-type" evidence="3">
    <location>
        <begin position="42"/>
        <end position="212"/>
    </location>
</feature>
<name>A0A7I7QD13_9MYCO</name>
<keyword evidence="5" id="KW-1185">Reference proteome</keyword>
<evidence type="ECO:0000256" key="1">
    <source>
        <dbReference type="ARBA" id="ARBA00022630"/>
    </source>
</evidence>
<accession>A0A7I7QD13</accession>
<evidence type="ECO:0000313" key="5">
    <source>
        <dbReference type="Proteomes" id="UP000467130"/>
    </source>
</evidence>
<keyword evidence="1" id="KW-0285">Flavoprotein</keyword>
<evidence type="ECO:0000259" key="3">
    <source>
        <dbReference type="PROSITE" id="PS51387"/>
    </source>
</evidence>
<dbReference type="InterPro" id="IPR006094">
    <property type="entry name" value="Oxid_FAD_bind_N"/>
</dbReference>
<dbReference type="Proteomes" id="UP000467130">
    <property type="component" value="Chromosome"/>
</dbReference>
<dbReference type="Pfam" id="PF01565">
    <property type="entry name" value="FAD_binding_4"/>
    <property type="match status" value="1"/>
</dbReference>
<dbReference type="SUPFAM" id="SSF55103">
    <property type="entry name" value="FAD-linked oxidases, C-terminal domain"/>
    <property type="match status" value="1"/>
</dbReference>
<dbReference type="InterPro" id="IPR016166">
    <property type="entry name" value="FAD-bd_PCMH"/>
</dbReference>
<dbReference type="GO" id="GO:0071949">
    <property type="term" value="F:FAD binding"/>
    <property type="evidence" value="ECO:0007669"/>
    <property type="project" value="InterPro"/>
</dbReference>